<dbReference type="AlphaFoldDB" id="A0A1C2E3L4"/>
<feature type="domain" description="JAB" evidence="6">
    <location>
        <begin position="35"/>
        <end position="116"/>
    </location>
</feature>
<organism evidence="7 8">
    <name type="scientific">Mesorhizobium hungaricum</name>
    <dbReference type="NCBI Taxonomy" id="1566387"/>
    <lineage>
        <taxon>Bacteria</taxon>
        <taxon>Pseudomonadati</taxon>
        <taxon>Pseudomonadota</taxon>
        <taxon>Alphaproteobacteria</taxon>
        <taxon>Hyphomicrobiales</taxon>
        <taxon>Phyllobacteriaceae</taxon>
        <taxon>Mesorhizobium</taxon>
    </lineage>
</organism>
<dbReference type="SUPFAM" id="SSF102712">
    <property type="entry name" value="JAB1/MPN domain"/>
    <property type="match status" value="1"/>
</dbReference>
<comment type="caution">
    <text evidence="7">The sequence shown here is derived from an EMBL/GenBank/DDBJ whole genome shotgun (WGS) entry which is preliminary data.</text>
</comment>
<dbReference type="Pfam" id="PF14464">
    <property type="entry name" value="Prok-JAB"/>
    <property type="match status" value="1"/>
</dbReference>
<dbReference type="GO" id="GO:0008237">
    <property type="term" value="F:metallopeptidase activity"/>
    <property type="evidence" value="ECO:0007669"/>
    <property type="project" value="UniProtKB-KW"/>
</dbReference>
<dbReference type="RefSeq" id="WP_065997289.1">
    <property type="nucleotide sequence ID" value="NZ_MDEO01000028.1"/>
</dbReference>
<evidence type="ECO:0000256" key="5">
    <source>
        <dbReference type="ARBA" id="ARBA00023049"/>
    </source>
</evidence>
<evidence type="ECO:0000313" key="8">
    <source>
        <dbReference type="Proteomes" id="UP000094412"/>
    </source>
</evidence>
<reference evidence="7 8" key="1">
    <citation type="submission" date="2016-08" db="EMBL/GenBank/DDBJ databases">
        <title>Whole genome sequence of Mesorhizobium sp. strain UASWS1009 isolated from industrial sewage.</title>
        <authorList>
            <person name="Crovadore J."/>
            <person name="Calmin G."/>
            <person name="Chablais R."/>
            <person name="Cochard B."/>
            <person name="Lefort F."/>
        </authorList>
    </citation>
    <scope>NUCLEOTIDE SEQUENCE [LARGE SCALE GENOMIC DNA]</scope>
    <source>
        <strain evidence="7 8">UASWS1009</strain>
    </source>
</reference>
<dbReference type="InterPro" id="IPR028090">
    <property type="entry name" value="JAB_dom_prok"/>
</dbReference>
<keyword evidence="4" id="KW-0862">Zinc</keyword>
<dbReference type="Gene3D" id="3.40.140.10">
    <property type="entry name" value="Cytidine Deaminase, domain 2"/>
    <property type="match status" value="1"/>
</dbReference>
<gene>
    <name evidence="7" type="ORF">QV13_07620</name>
</gene>
<accession>A0A1C2E3L4</accession>
<evidence type="ECO:0000256" key="3">
    <source>
        <dbReference type="ARBA" id="ARBA00022801"/>
    </source>
</evidence>
<dbReference type="Proteomes" id="UP000094412">
    <property type="component" value="Unassembled WGS sequence"/>
</dbReference>
<dbReference type="GO" id="GO:0006508">
    <property type="term" value="P:proteolysis"/>
    <property type="evidence" value="ECO:0007669"/>
    <property type="project" value="UniProtKB-KW"/>
</dbReference>
<keyword evidence="5" id="KW-0482">Metalloprotease</keyword>
<evidence type="ECO:0000256" key="2">
    <source>
        <dbReference type="ARBA" id="ARBA00022723"/>
    </source>
</evidence>
<keyword evidence="3" id="KW-0378">Hydrolase</keyword>
<keyword evidence="8" id="KW-1185">Reference proteome</keyword>
<keyword evidence="1" id="KW-0645">Protease</keyword>
<evidence type="ECO:0000256" key="1">
    <source>
        <dbReference type="ARBA" id="ARBA00022670"/>
    </source>
</evidence>
<dbReference type="STRING" id="1566387.QV13_07620"/>
<sequence length="174" mass="19641">MTFWLRSLISRLFGQPPDLSIPVDLWLELLHGLRARGGNHRESGAFLLGPSNAHRRITSIVFYDEIDPHAFDTGIIEIDGGSMADLWNICRERGEVVVADVHTHPGSAGQSESDRLHPMIAEPGHIAMILPRFAAEPIRFEEIGLYRYLGRFRWTALKRSLLRPTLRIEGTIHG</sequence>
<evidence type="ECO:0000256" key="4">
    <source>
        <dbReference type="ARBA" id="ARBA00022833"/>
    </source>
</evidence>
<dbReference type="EMBL" id="MDEO01000028">
    <property type="protein sequence ID" value="OCX21513.1"/>
    <property type="molecule type" value="Genomic_DNA"/>
</dbReference>
<dbReference type="OrthoDB" id="3367557at2"/>
<evidence type="ECO:0000313" key="7">
    <source>
        <dbReference type="EMBL" id="OCX21513.1"/>
    </source>
</evidence>
<keyword evidence="2" id="KW-0479">Metal-binding</keyword>
<evidence type="ECO:0000259" key="6">
    <source>
        <dbReference type="Pfam" id="PF14464"/>
    </source>
</evidence>
<proteinExistence type="predicted"/>
<name>A0A1C2E3L4_9HYPH</name>
<protein>
    <recommendedName>
        <fullName evidence="6">JAB domain-containing protein</fullName>
    </recommendedName>
</protein>
<dbReference type="GO" id="GO:0046872">
    <property type="term" value="F:metal ion binding"/>
    <property type="evidence" value="ECO:0007669"/>
    <property type="project" value="UniProtKB-KW"/>
</dbReference>